<proteinExistence type="predicted"/>
<dbReference type="Gene3D" id="3.10.20.30">
    <property type="match status" value="1"/>
</dbReference>
<accession>A0A1G4NRE9</accession>
<reference evidence="2" key="3">
    <citation type="submission" date="2016-10" db="EMBL/GenBank/DDBJ databases">
        <authorList>
            <person name="de Groot N.N."/>
        </authorList>
    </citation>
    <scope>NUCLEOTIDE SEQUENCE</scope>
    <source>
        <strain evidence="2">J.0165</strain>
    </source>
</reference>
<dbReference type="InterPro" id="IPR016155">
    <property type="entry name" value="Mopterin_synth/thiamin_S_b"/>
</dbReference>
<name>A0A1G4NRE9_9FLOR</name>
<keyword evidence="1" id="KW-0934">Plastid</keyword>
<dbReference type="RefSeq" id="YP_009312978.1">
    <property type="nucleotide sequence ID" value="NC_031654.1"/>
</dbReference>
<reference evidence="1" key="2">
    <citation type="submission" date="2016-10" db="EMBL/GenBank/DDBJ databases">
        <title>Chloroplast genomes as a tool to resolve red algal phylogenies: a case study in the Nemaliales.</title>
        <authorList>
            <person name="Costa J.F."/>
            <person name="Lin S.M."/>
            <person name="Macaya E.C."/>
            <person name="Fernandez-Garcia C."/>
            <person name="Verbruggen H."/>
        </authorList>
    </citation>
    <scope>NUCLEOTIDE SEQUENCE</scope>
    <source>
        <strain evidence="1">J.0165</strain>
    </source>
</reference>
<evidence type="ECO:0000313" key="2">
    <source>
        <dbReference type="EMBL" id="SCW24092.1"/>
    </source>
</evidence>
<dbReference type="InterPro" id="IPR003749">
    <property type="entry name" value="ThiS/MoaD-like"/>
</dbReference>
<dbReference type="SUPFAM" id="SSF54285">
    <property type="entry name" value="MoaD/ThiS"/>
    <property type="match status" value="1"/>
</dbReference>
<protein>
    <submittedName>
        <fullName evidence="1">Thiamin biosynthesis protein S</fullName>
    </submittedName>
</protein>
<dbReference type="GeneID" id="30001660"/>
<dbReference type="InterPro" id="IPR012675">
    <property type="entry name" value="Beta-grasp_dom_sf"/>
</dbReference>
<keyword evidence="1" id="KW-0150">Chloroplast</keyword>
<organism evidence="1">
    <name type="scientific">Helminthora furcellata</name>
    <dbReference type="NCBI Taxonomy" id="1884666"/>
    <lineage>
        <taxon>Eukaryota</taxon>
        <taxon>Rhodophyta</taxon>
        <taxon>Florideophyceae</taxon>
        <taxon>Nemaliophycidae</taxon>
        <taxon>Nemaliales</taxon>
        <taxon>Liagoraceae</taxon>
        <taxon>Helminthora</taxon>
    </lineage>
</organism>
<sequence>MIQQDFNIQINGQPFYCTKHMTMLDLLSYLGIDLTSNIIEYNSDILEQNKLKSVLLQENDVIEIITLVGGG</sequence>
<dbReference type="PANTHER" id="PTHR34472">
    <property type="entry name" value="SULFUR CARRIER PROTEIN THIS"/>
    <property type="match status" value="1"/>
</dbReference>
<reference evidence="1" key="1">
    <citation type="submission" date="2016-08" db="EMBL/GenBank/DDBJ databases">
        <authorList>
            <person name="Seilhamer J.J."/>
        </authorList>
    </citation>
    <scope>NUCLEOTIDE SEQUENCE</scope>
    <source>
        <strain evidence="1">J.0165</strain>
    </source>
</reference>
<dbReference type="Pfam" id="PF02597">
    <property type="entry name" value="ThiS"/>
    <property type="match status" value="1"/>
</dbReference>
<dbReference type="NCBIfam" id="TIGR01683">
    <property type="entry name" value="thiS"/>
    <property type="match status" value="1"/>
</dbReference>
<dbReference type="EMBL" id="LT622862">
    <property type="protein sequence ID" value="SCW21232.1"/>
    <property type="molecule type" value="Genomic_DNA"/>
</dbReference>
<dbReference type="PANTHER" id="PTHR34472:SF1">
    <property type="entry name" value="SULFUR CARRIER PROTEIN THIS"/>
    <property type="match status" value="1"/>
</dbReference>
<geneLocation type="chloroplast" evidence="1"/>
<dbReference type="AlphaFoldDB" id="A0A1G4NRE9"/>
<gene>
    <name evidence="1" type="primary">thiS</name>
    <name evidence="1" type="ORF">BQ776_223</name>
    <name evidence="2" type="ORF">J0165_223</name>
</gene>
<dbReference type="EMBL" id="LT622876">
    <property type="protein sequence ID" value="SCW24092.1"/>
    <property type="molecule type" value="Genomic_DNA"/>
</dbReference>
<dbReference type="CDD" id="cd00565">
    <property type="entry name" value="Ubl_ThiS"/>
    <property type="match status" value="1"/>
</dbReference>
<dbReference type="InterPro" id="IPR010035">
    <property type="entry name" value="Thi_S"/>
</dbReference>
<evidence type="ECO:0000313" key="1">
    <source>
        <dbReference type="EMBL" id="SCW21232.1"/>
    </source>
</evidence>